<evidence type="ECO:0000313" key="1">
    <source>
        <dbReference type="Proteomes" id="UP000694863"/>
    </source>
</evidence>
<name>A0AC55DFK8_ECHTE</name>
<keyword evidence="1" id="KW-1185">Reference proteome</keyword>
<dbReference type="RefSeq" id="XP_045150530.1">
    <property type="nucleotide sequence ID" value="XM_045294595.1"/>
</dbReference>
<protein>
    <submittedName>
        <fullName evidence="2">Mitochondrial fission regulator 2</fullName>
    </submittedName>
</protein>
<proteinExistence type="predicted"/>
<gene>
    <name evidence="2" type="primary">MTFR2</name>
</gene>
<reference evidence="2" key="1">
    <citation type="submission" date="2025-08" db="UniProtKB">
        <authorList>
            <consortium name="RefSeq"/>
        </authorList>
    </citation>
    <scope>IDENTIFICATION</scope>
</reference>
<organism evidence="1 2">
    <name type="scientific">Echinops telfairi</name>
    <name type="common">Lesser hedgehog tenrec</name>
    <dbReference type="NCBI Taxonomy" id="9371"/>
    <lineage>
        <taxon>Eukaryota</taxon>
        <taxon>Metazoa</taxon>
        <taxon>Chordata</taxon>
        <taxon>Craniata</taxon>
        <taxon>Vertebrata</taxon>
        <taxon>Euteleostomi</taxon>
        <taxon>Mammalia</taxon>
        <taxon>Eutheria</taxon>
        <taxon>Afrotheria</taxon>
        <taxon>Tenrecidae</taxon>
        <taxon>Tenrecinae</taxon>
        <taxon>Echinops</taxon>
    </lineage>
</organism>
<evidence type="ECO:0000313" key="2">
    <source>
        <dbReference type="RefSeq" id="XP_045150530.1"/>
    </source>
</evidence>
<accession>A0AC55DFK8</accession>
<sequence>MVRCVKKGSSRLFELMRHFIICKANLIQQVPRSRSCFLEFASVSASSMSLILTLLREMLEYFGIPIDQILPIWENKEYGSTRSIVRIIGRILPLEPCPRPNFELTPPWSPIASAHGDSTLPPLADILCMANEEEASHLRFRHVKIAALEDELASLRAQIAAIVGRQELRSSVNSGLSDLNEGPGDLGPMPPSETAQLRVKGHQLPREHPSVPPPPPPPLPAPPALQAPGAPTSVQPGPHTWDADRSARETTQQPLGAGESRGPRHVHTQRRNDVPNMLDVLKDMHQVKLRAVERSPGGRPIHKRKRQNPPWDPVSLISHALKQKFAFQDDDSFERENRSWESSPFSSPETSRFGHHPA</sequence>
<dbReference type="Proteomes" id="UP000694863">
    <property type="component" value="Unplaced"/>
</dbReference>